<dbReference type="Proteomes" id="UP001165590">
    <property type="component" value="Unassembled WGS sequence"/>
</dbReference>
<feature type="compositionally biased region" description="Low complexity" evidence="1">
    <location>
        <begin position="268"/>
        <end position="277"/>
    </location>
</feature>
<accession>A0ABT3VFR6</accession>
<gene>
    <name evidence="3" type="ORF">K3769_32005</name>
</gene>
<comment type="caution">
    <text evidence="3">The sequence shown here is derived from an EMBL/GenBank/DDBJ whole genome shotgun (WGS) entry which is preliminary data.</text>
</comment>
<keyword evidence="3" id="KW-0378">Hydrolase</keyword>
<reference evidence="3" key="1">
    <citation type="journal article" date="2022" name="bioRxiv">
        <title>Discovery and biosynthetic assessment of Streptomyces ortus sp nov. isolated from a deep-sea sponge.</title>
        <authorList>
            <person name="Williams S.E."/>
        </authorList>
    </citation>
    <scope>NUCLEOTIDE SEQUENCE</scope>
    <source>
        <strain evidence="3">A15ISP2-DRY2</strain>
    </source>
</reference>
<feature type="transmembrane region" description="Helical" evidence="2">
    <location>
        <begin position="220"/>
        <end position="242"/>
    </location>
</feature>
<keyword evidence="2" id="KW-1133">Transmembrane helix</keyword>
<dbReference type="EMBL" id="JAIFZO010000002">
    <property type="protein sequence ID" value="MCX4237316.1"/>
    <property type="molecule type" value="Genomic_DNA"/>
</dbReference>
<evidence type="ECO:0000313" key="4">
    <source>
        <dbReference type="Proteomes" id="UP001165590"/>
    </source>
</evidence>
<dbReference type="GO" id="GO:0016787">
    <property type="term" value="F:hydrolase activity"/>
    <property type="evidence" value="ECO:0007669"/>
    <property type="project" value="UniProtKB-KW"/>
</dbReference>
<evidence type="ECO:0000256" key="2">
    <source>
        <dbReference type="SAM" id="Phobius"/>
    </source>
</evidence>
<keyword evidence="2" id="KW-0472">Membrane</keyword>
<keyword evidence="2" id="KW-0812">Transmembrane</keyword>
<keyword evidence="4" id="KW-1185">Reference proteome</keyword>
<organism evidence="3 4">
    <name type="scientific">Streptomyces ortus</name>
    <dbReference type="NCBI Taxonomy" id="2867268"/>
    <lineage>
        <taxon>Bacteria</taxon>
        <taxon>Bacillati</taxon>
        <taxon>Actinomycetota</taxon>
        <taxon>Actinomycetes</taxon>
        <taxon>Kitasatosporales</taxon>
        <taxon>Streptomycetaceae</taxon>
        <taxon>Streptomyces</taxon>
    </lineage>
</organism>
<name>A0ABT3VFR6_9ACTN</name>
<dbReference type="InterPro" id="IPR006637">
    <property type="entry name" value="ChW"/>
</dbReference>
<proteinExistence type="predicted"/>
<protein>
    <submittedName>
        <fullName evidence="3">Hydrolase</fullName>
    </submittedName>
</protein>
<feature type="region of interest" description="Disordered" evidence="1">
    <location>
        <begin position="258"/>
        <end position="318"/>
    </location>
</feature>
<dbReference type="SMART" id="SM00728">
    <property type="entry name" value="ChW"/>
    <property type="match status" value="1"/>
</dbReference>
<dbReference type="RefSeq" id="WP_267029737.1">
    <property type="nucleotide sequence ID" value="NZ_JAIFZO010000002.1"/>
</dbReference>
<dbReference type="Pfam" id="PF07538">
    <property type="entry name" value="ChW"/>
    <property type="match status" value="1"/>
</dbReference>
<evidence type="ECO:0000313" key="3">
    <source>
        <dbReference type="EMBL" id="MCX4237316.1"/>
    </source>
</evidence>
<evidence type="ECO:0000256" key="1">
    <source>
        <dbReference type="SAM" id="MobiDB-lite"/>
    </source>
</evidence>
<sequence length="477" mass="50084">MSLWTSLEPASATVDPGGSTTVRLRLRNTGDVVDEYRFETVGGLAPWTVVEPPTLRLYPGTTGSVDVTFAPPRTPDATAGPNPYAVRITPTEHPEATTVPEGNLAITPFTEVRAELVPPTVKGRFRGRPKLAVDNLGNTKLTASVSGSDNGDQLSYDIHPSNVQIEPGRAAFVKTTLKPKQVIWFGSKESRPYTLAVQRSGVDPLGVEGTYVQRSFLPRWLATFLGIFMALAITFVMLWIAYKPNVRSTATEKLHEAGISTLPPSPTASPKAPKAPSNVPTPPPAATGTRQADGSAAGAGGGGSGDKETKAPERTAATAVQKLAAQDPTGRHICYRAYVSGQGWTEAVCDGETAGTVGKETPLKAVNIAVSGTKGTSSDAFVHNPGSTNGEGHFPDPWSGAADGIDNYVGSTKKDAPNMLGLTVNVGGGAGSVCQTAHVHNDGWLGLECDDPKSGFDFTYAGTHNNDLWLEAIKLTV</sequence>